<gene>
    <name evidence="2" type="ORF">HAX54_027539</name>
</gene>
<protein>
    <recommendedName>
        <fullName evidence="4">Transmembrane protein</fullName>
    </recommendedName>
</protein>
<evidence type="ECO:0000256" key="1">
    <source>
        <dbReference type="SAM" id="Phobius"/>
    </source>
</evidence>
<accession>A0ABS8V2R9</accession>
<dbReference type="Proteomes" id="UP000823775">
    <property type="component" value="Unassembled WGS sequence"/>
</dbReference>
<keyword evidence="3" id="KW-1185">Reference proteome</keyword>
<proteinExistence type="predicted"/>
<organism evidence="2 3">
    <name type="scientific">Datura stramonium</name>
    <name type="common">Jimsonweed</name>
    <name type="synonym">Common thornapple</name>
    <dbReference type="NCBI Taxonomy" id="4076"/>
    <lineage>
        <taxon>Eukaryota</taxon>
        <taxon>Viridiplantae</taxon>
        <taxon>Streptophyta</taxon>
        <taxon>Embryophyta</taxon>
        <taxon>Tracheophyta</taxon>
        <taxon>Spermatophyta</taxon>
        <taxon>Magnoliopsida</taxon>
        <taxon>eudicotyledons</taxon>
        <taxon>Gunneridae</taxon>
        <taxon>Pentapetalae</taxon>
        <taxon>asterids</taxon>
        <taxon>lamiids</taxon>
        <taxon>Solanales</taxon>
        <taxon>Solanaceae</taxon>
        <taxon>Solanoideae</taxon>
        <taxon>Datureae</taxon>
        <taxon>Datura</taxon>
    </lineage>
</organism>
<reference evidence="2 3" key="1">
    <citation type="journal article" date="2021" name="BMC Genomics">
        <title>Datura genome reveals duplications of psychoactive alkaloid biosynthetic genes and high mutation rate following tissue culture.</title>
        <authorList>
            <person name="Rajewski A."/>
            <person name="Carter-House D."/>
            <person name="Stajich J."/>
            <person name="Litt A."/>
        </authorList>
    </citation>
    <scope>NUCLEOTIDE SEQUENCE [LARGE SCALE GENOMIC DNA]</scope>
    <source>
        <strain evidence="2">AR-01</strain>
    </source>
</reference>
<evidence type="ECO:0000313" key="2">
    <source>
        <dbReference type="EMBL" id="MCD9641373.1"/>
    </source>
</evidence>
<keyword evidence="1" id="KW-0472">Membrane</keyword>
<dbReference type="EMBL" id="JACEIK010003343">
    <property type="protein sequence ID" value="MCD9641373.1"/>
    <property type="molecule type" value="Genomic_DNA"/>
</dbReference>
<name>A0ABS8V2R9_DATST</name>
<evidence type="ECO:0000313" key="3">
    <source>
        <dbReference type="Proteomes" id="UP000823775"/>
    </source>
</evidence>
<dbReference type="PANTHER" id="PTHR33646">
    <property type="entry name" value="GB|AAF00631.1"/>
    <property type="match status" value="1"/>
</dbReference>
<evidence type="ECO:0008006" key="4">
    <source>
        <dbReference type="Google" id="ProtNLM"/>
    </source>
</evidence>
<comment type="caution">
    <text evidence="2">The sequence shown here is derived from an EMBL/GenBank/DDBJ whole genome shotgun (WGS) entry which is preliminary data.</text>
</comment>
<dbReference type="InterPro" id="IPR045883">
    <property type="entry name" value="At4g13530-like"/>
</dbReference>
<keyword evidence="1" id="KW-0812">Transmembrane</keyword>
<dbReference type="PANTHER" id="PTHR33646:SF6">
    <property type="entry name" value="TRANSMEMBRANE PROTEIN"/>
    <property type="match status" value="1"/>
</dbReference>
<sequence>MDVESTELQDWELLHPNSASDSELHLNSTKNQDTFVEIGHEAEGLIQTNYFSIDSQTTPFSSYGSEKGYEESNNSSWVDPEMVPMFPRKNSGEFSESSDDPQFGEFEGENDVDVLKNPKVQVRFGGIDNMGSENEVKFGELQDVNEVDAVEYSKLQLGFGGIKEMSSEGKTEVGALQNSKMEVDFGEIDDIDSENGKNLEEFWSDFGGVGLGGVKFGDVEETCVEEKEENKMVEAEKRDEIVGVEVSKAGEQKRSVVWWKVPVELLKYCVFRVRPMWALSVAAVVMGFVILGRRLYKMKKKTKGLELKVTVEDKVSVRSFQYPCVRHILFSSGIGG</sequence>
<feature type="transmembrane region" description="Helical" evidence="1">
    <location>
        <begin position="276"/>
        <end position="296"/>
    </location>
</feature>
<keyword evidence="1" id="KW-1133">Transmembrane helix</keyword>